<organism evidence="1 2">
    <name type="scientific">Massariosphaeria phaeospora</name>
    <dbReference type="NCBI Taxonomy" id="100035"/>
    <lineage>
        <taxon>Eukaryota</taxon>
        <taxon>Fungi</taxon>
        <taxon>Dikarya</taxon>
        <taxon>Ascomycota</taxon>
        <taxon>Pezizomycotina</taxon>
        <taxon>Dothideomycetes</taxon>
        <taxon>Pleosporomycetidae</taxon>
        <taxon>Pleosporales</taxon>
        <taxon>Pleosporales incertae sedis</taxon>
        <taxon>Massariosphaeria</taxon>
    </lineage>
</organism>
<comment type="caution">
    <text evidence="1">The sequence shown here is derived from an EMBL/GenBank/DDBJ whole genome shotgun (WGS) entry which is preliminary data.</text>
</comment>
<sequence>MSMSTVRRFRRGSPNALQMVPWIRSTYYCQKQTLRVEARAQLSSRPSWTPTTKIELAPTIYPAGARQWTRVTEGHFLIQITIPGKSRLQQKILVQTPNVDPLARASIYRISMGIPVLAIRRIMPLWRDLPLAVALVAGGKARGLSFLRHCGSRPSWLVVF</sequence>
<reference evidence="1 2" key="1">
    <citation type="submission" date="2020-01" db="EMBL/GenBank/DDBJ databases">
        <authorList>
            <consortium name="DOE Joint Genome Institute"/>
            <person name="Haridas S."/>
            <person name="Albert R."/>
            <person name="Binder M."/>
            <person name="Bloem J."/>
            <person name="Labutti K."/>
            <person name="Salamov A."/>
            <person name="Andreopoulos B."/>
            <person name="Baker S.E."/>
            <person name="Barry K."/>
            <person name="Bills G."/>
            <person name="Bluhm B.H."/>
            <person name="Cannon C."/>
            <person name="Castanera R."/>
            <person name="Culley D.E."/>
            <person name="Daum C."/>
            <person name="Ezra D."/>
            <person name="Gonzalez J.B."/>
            <person name="Henrissat B."/>
            <person name="Kuo A."/>
            <person name="Liang C."/>
            <person name="Lipzen A."/>
            <person name="Lutzoni F."/>
            <person name="Magnuson J."/>
            <person name="Mondo S."/>
            <person name="Nolan M."/>
            <person name="Ohm R."/>
            <person name="Pangilinan J."/>
            <person name="Park H.-J.H."/>
            <person name="Ramirez L."/>
            <person name="Alfaro M."/>
            <person name="Sun H."/>
            <person name="Tritt A."/>
            <person name="Yoshinaga Y."/>
            <person name="Zwiers L.-H.L."/>
            <person name="Turgeon B.G."/>
            <person name="Goodwin S.B."/>
            <person name="Spatafora J.W."/>
            <person name="Crous P.W."/>
            <person name="Grigoriev I.V."/>
        </authorList>
    </citation>
    <scope>NUCLEOTIDE SEQUENCE [LARGE SCALE GENOMIC DNA]</scope>
    <source>
        <strain evidence="1 2">CBS 611.86</strain>
    </source>
</reference>
<evidence type="ECO:0000313" key="2">
    <source>
        <dbReference type="Proteomes" id="UP000481861"/>
    </source>
</evidence>
<dbReference type="EMBL" id="JAADJZ010000017">
    <property type="protein sequence ID" value="KAF2869006.1"/>
    <property type="molecule type" value="Genomic_DNA"/>
</dbReference>
<name>A0A7C8I483_9PLEO</name>
<evidence type="ECO:0000313" key="1">
    <source>
        <dbReference type="EMBL" id="KAF2869006.1"/>
    </source>
</evidence>
<dbReference type="AlphaFoldDB" id="A0A7C8I483"/>
<gene>
    <name evidence="1" type="ORF">BDV95DRAFT_109139</name>
</gene>
<proteinExistence type="predicted"/>
<keyword evidence="2" id="KW-1185">Reference proteome</keyword>
<dbReference type="Proteomes" id="UP000481861">
    <property type="component" value="Unassembled WGS sequence"/>
</dbReference>
<accession>A0A7C8I483</accession>
<protein>
    <submittedName>
        <fullName evidence="1">Uncharacterized protein</fullName>
    </submittedName>
</protein>